<dbReference type="Proteomes" id="UP000176939">
    <property type="component" value="Unassembled WGS sequence"/>
</dbReference>
<sequence length="191" mass="22089">MEEDVIEAEIDEAEAEIDEDKHQDIENAEQDHSNRIKLGRKGVLSLRYQMIAEYASRGYPPGIIARDLRINVKRVYHILRTNKLVHEEIRRIISERFSESEKMLGYLFIKALSKIDFDMESANIEQRDKAIDRVIKMYGNMKAGGLQPTNINQFFNMGGGDVVQDIDALILQKRRDRGLEPPLIEKKDDSE</sequence>
<accession>A0A1F7X2S4</accession>
<reference evidence="1 2" key="1">
    <citation type="journal article" date="2016" name="Nat. Commun.">
        <title>Thousands of microbial genomes shed light on interconnected biogeochemical processes in an aquifer system.</title>
        <authorList>
            <person name="Anantharaman K."/>
            <person name="Brown C.T."/>
            <person name="Hug L.A."/>
            <person name="Sharon I."/>
            <person name="Castelle C.J."/>
            <person name="Probst A.J."/>
            <person name="Thomas B.C."/>
            <person name="Singh A."/>
            <person name="Wilkins M.J."/>
            <person name="Karaoz U."/>
            <person name="Brodie E.L."/>
            <person name="Williams K.H."/>
            <person name="Hubbard S.S."/>
            <person name="Banfield J.F."/>
        </authorList>
    </citation>
    <scope>NUCLEOTIDE SEQUENCE [LARGE SCALE GENOMIC DNA]</scope>
</reference>
<evidence type="ECO:0000313" key="2">
    <source>
        <dbReference type="Proteomes" id="UP000176939"/>
    </source>
</evidence>
<protein>
    <submittedName>
        <fullName evidence="1">Uncharacterized protein</fullName>
    </submittedName>
</protein>
<gene>
    <name evidence="1" type="ORF">A2Z67_05090</name>
</gene>
<dbReference type="EMBL" id="MGFQ01000024">
    <property type="protein sequence ID" value="OGM09287.1"/>
    <property type="molecule type" value="Genomic_DNA"/>
</dbReference>
<proteinExistence type="predicted"/>
<organism evidence="1 2">
    <name type="scientific">Candidatus Woesebacteria bacterium RBG_13_36_22</name>
    <dbReference type="NCBI Taxonomy" id="1802478"/>
    <lineage>
        <taxon>Bacteria</taxon>
        <taxon>Candidatus Woeseibacteriota</taxon>
    </lineage>
</organism>
<name>A0A1F7X2S4_9BACT</name>
<dbReference type="AlphaFoldDB" id="A0A1F7X2S4"/>
<evidence type="ECO:0000313" key="1">
    <source>
        <dbReference type="EMBL" id="OGM09287.1"/>
    </source>
</evidence>
<comment type="caution">
    <text evidence="1">The sequence shown here is derived from an EMBL/GenBank/DDBJ whole genome shotgun (WGS) entry which is preliminary data.</text>
</comment>